<reference evidence="3" key="1">
    <citation type="journal article" date="2019" name="Int. J. Syst. Evol. Microbiol.">
        <title>The Global Catalogue of Microorganisms (GCM) 10K type strain sequencing project: providing services to taxonomists for standard genome sequencing and annotation.</title>
        <authorList>
            <consortium name="The Broad Institute Genomics Platform"/>
            <consortium name="The Broad Institute Genome Sequencing Center for Infectious Disease"/>
            <person name="Wu L."/>
            <person name="Ma J."/>
        </authorList>
    </citation>
    <scope>NUCLEOTIDE SEQUENCE [LARGE SCALE GENOMIC DNA]</scope>
    <source>
        <strain evidence="3">KCTC 52644</strain>
    </source>
</reference>
<evidence type="ECO:0000256" key="1">
    <source>
        <dbReference type="SAM" id="Phobius"/>
    </source>
</evidence>
<accession>A0ABW5ZAB6</accession>
<name>A0ABW5ZAB6_9FLAO</name>
<keyword evidence="3" id="KW-1185">Reference proteome</keyword>
<gene>
    <name evidence="2" type="ORF">ACFSX9_13245</name>
</gene>
<dbReference type="EMBL" id="JBHUOL010000021">
    <property type="protein sequence ID" value="MFD2909697.1"/>
    <property type="molecule type" value="Genomic_DNA"/>
</dbReference>
<dbReference type="RefSeq" id="WP_379808462.1">
    <property type="nucleotide sequence ID" value="NZ_JBHUOL010000021.1"/>
</dbReference>
<proteinExistence type="predicted"/>
<dbReference type="Proteomes" id="UP001597549">
    <property type="component" value="Unassembled WGS sequence"/>
</dbReference>
<organism evidence="2 3">
    <name type="scientific">Flavobacterium ardleyense</name>
    <dbReference type="NCBI Taxonomy" id="2038737"/>
    <lineage>
        <taxon>Bacteria</taxon>
        <taxon>Pseudomonadati</taxon>
        <taxon>Bacteroidota</taxon>
        <taxon>Flavobacteriia</taxon>
        <taxon>Flavobacteriales</taxon>
        <taxon>Flavobacteriaceae</taxon>
        <taxon>Flavobacterium</taxon>
    </lineage>
</organism>
<protein>
    <recommendedName>
        <fullName evidence="4">F0F1-ATPase subunit Ca2+/Mg2+ transporter</fullName>
    </recommendedName>
</protein>
<keyword evidence="1" id="KW-0472">Membrane</keyword>
<keyword evidence="1" id="KW-0812">Transmembrane</keyword>
<evidence type="ECO:0008006" key="4">
    <source>
        <dbReference type="Google" id="ProtNLM"/>
    </source>
</evidence>
<keyword evidence="1" id="KW-1133">Transmembrane helix</keyword>
<feature type="transmembrane region" description="Helical" evidence="1">
    <location>
        <begin position="7"/>
        <end position="27"/>
    </location>
</feature>
<comment type="caution">
    <text evidence="2">The sequence shown here is derived from an EMBL/GenBank/DDBJ whole genome shotgun (WGS) entry which is preliminary data.</text>
</comment>
<sequence length="67" mass="7680">MNKLTKSAALSGLISGVMFALIMGTFDYFEGLDFNPKKAIFQVVFFGTFMGIWNYFTLKRKAKRENQ</sequence>
<feature type="transmembrane region" description="Helical" evidence="1">
    <location>
        <begin position="39"/>
        <end position="58"/>
    </location>
</feature>
<evidence type="ECO:0000313" key="3">
    <source>
        <dbReference type="Proteomes" id="UP001597549"/>
    </source>
</evidence>
<evidence type="ECO:0000313" key="2">
    <source>
        <dbReference type="EMBL" id="MFD2909697.1"/>
    </source>
</evidence>